<sequence>MAKGVFESGKVILEINILKPERLLNILWSENIRVINVKRVDVVTIRVTVEYENYLAVVEAVKRLGGKSKIVGSRGILFFVGKLKGKMVLALGGGMFIVILLYLSTFVWSIEITTKKNVSPYELRQQLYDLGIKPGISKRKIDFKDIEKKLENMNSDILWLRARVEGSTLKVSIEEKVNPPEIKEGSLGNLVARMDGEISRVYTFEGRSVVHSGDFVKAGDVIIEGINGKEEDPYEVIPDGVVMANTFYEKSRKAKYQGTELKRSGEKDSDIYLNIFGKKIYLKKAIKDFGEYDKIEESGKIINKINYYEKKEIPIELTKEEIISNSINDLEKSLYNDLTREAKIIDRIVSTREDSEEELVVNVVFVVEQNIVNYDTVDY</sequence>
<name>A0A6N3FJX1_9CLOT</name>
<gene>
    <name evidence="2" type="ORF">CTLFYP3_02714</name>
</gene>
<keyword evidence="1" id="KW-0812">Transmembrane</keyword>
<dbReference type="EMBL" id="CACRTO010000037">
    <property type="protein sequence ID" value="VYU52324.1"/>
    <property type="molecule type" value="Genomic_DNA"/>
</dbReference>
<dbReference type="RefSeq" id="WP_156627167.1">
    <property type="nucleotide sequence ID" value="NZ_CACRTO010000037.1"/>
</dbReference>
<feature type="transmembrane region" description="Helical" evidence="1">
    <location>
        <begin position="88"/>
        <end position="110"/>
    </location>
</feature>
<evidence type="ECO:0000256" key="1">
    <source>
        <dbReference type="SAM" id="Phobius"/>
    </source>
</evidence>
<protein>
    <submittedName>
        <fullName evidence="2">Stage IV sporulation protein YqfD</fullName>
    </submittedName>
</protein>
<keyword evidence="1" id="KW-0472">Membrane</keyword>
<dbReference type="InterPro" id="IPR010690">
    <property type="entry name" value="YqfD"/>
</dbReference>
<dbReference type="AlphaFoldDB" id="A0A6N3FJX1"/>
<dbReference type="NCBIfam" id="TIGR02876">
    <property type="entry name" value="spore_yqfD"/>
    <property type="match status" value="1"/>
</dbReference>
<organism evidence="2">
    <name type="scientific">Clostridium tertium</name>
    <dbReference type="NCBI Taxonomy" id="1559"/>
    <lineage>
        <taxon>Bacteria</taxon>
        <taxon>Bacillati</taxon>
        <taxon>Bacillota</taxon>
        <taxon>Clostridia</taxon>
        <taxon>Eubacteriales</taxon>
        <taxon>Clostridiaceae</taxon>
        <taxon>Clostridium</taxon>
    </lineage>
</organism>
<keyword evidence="1" id="KW-1133">Transmembrane helix</keyword>
<evidence type="ECO:0000313" key="2">
    <source>
        <dbReference type="EMBL" id="VYU52324.1"/>
    </source>
</evidence>
<reference evidence="2" key="1">
    <citation type="submission" date="2019-11" db="EMBL/GenBank/DDBJ databases">
        <authorList>
            <person name="Feng L."/>
        </authorList>
    </citation>
    <scope>NUCLEOTIDE SEQUENCE</scope>
    <source>
        <strain evidence="2">CTertiumLFYP3</strain>
    </source>
</reference>
<accession>A0A6N3FJX1</accession>
<dbReference type="Pfam" id="PF06898">
    <property type="entry name" value="YqfD"/>
    <property type="match status" value="1"/>
</dbReference>
<proteinExistence type="predicted"/>